<sequence length="198" mass="23361">MEKDKYVDYLITGDDLVQILRKSVLDENNETYPEEEMYDLATFIAADFDSIVNKFVGRNNFELIKDIPYIRFNTKEEFIEESVNGFLTDIVYPVTGFEEEYEMNTTYERRFAAIDKVMKGIKETSTIRKKEFASQRNEPILIDEKLLEIIIKATIDEAYPMEDTEERKKLARPMVERAKGYSYQNMTRKLNLEDDGKH</sequence>
<dbReference type="Proteomes" id="UP000241540">
    <property type="component" value="Unassembled WGS sequence"/>
</dbReference>
<protein>
    <submittedName>
        <fullName evidence="1">Uncharacterized protein</fullName>
    </submittedName>
</protein>
<organism evidence="1 2">
    <name type="scientific">Staphylococcus hominis</name>
    <dbReference type="NCBI Taxonomy" id="1290"/>
    <lineage>
        <taxon>Bacteria</taxon>
        <taxon>Bacillati</taxon>
        <taxon>Bacillota</taxon>
        <taxon>Bacilli</taxon>
        <taxon>Bacillales</taxon>
        <taxon>Staphylococcaceae</taxon>
        <taxon>Staphylococcus</taxon>
    </lineage>
</organism>
<evidence type="ECO:0000313" key="1">
    <source>
        <dbReference type="EMBL" id="PTK31905.1"/>
    </source>
</evidence>
<reference evidence="1 2" key="1">
    <citation type="journal article" date="2016" name="Front. Microbiol.">
        <title>Comprehensive Phylogenetic Analysis of Bovine Non-aureus Staphylococci Species Based on Whole-Genome Sequencing.</title>
        <authorList>
            <person name="Naushad S."/>
            <person name="Barkema H.W."/>
            <person name="Luby C."/>
            <person name="Condas L.A."/>
            <person name="Nobrega D.B."/>
            <person name="Carson D.A."/>
            <person name="De Buck J."/>
        </authorList>
    </citation>
    <scope>NUCLEOTIDE SEQUENCE [LARGE SCALE GENOMIC DNA]</scope>
    <source>
        <strain evidence="1 2">SNUC 5336</strain>
    </source>
</reference>
<gene>
    <name evidence="1" type="ORF">BUZ51_02220</name>
</gene>
<accession>A0A974L1C7</accession>
<name>A0A974L1C7_STAHO</name>
<comment type="caution">
    <text evidence="1">The sequence shown here is derived from an EMBL/GenBank/DDBJ whole genome shotgun (WGS) entry which is preliminary data.</text>
</comment>
<proteinExistence type="predicted"/>
<dbReference type="AlphaFoldDB" id="A0A974L1C7"/>
<dbReference type="RefSeq" id="WP_053040177.1">
    <property type="nucleotide sequence ID" value="NZ_PZHX01000003.1"/>
</dbReference>
<evidence type="ECO:0000313" key="2">
    <source>
        <dbReference type="Proteomes" id="UP000241540"/>
    </source>
</evidence>
<dbReference type="EMBL" id="PZHX01000003">
    <property type="protein sequence ID" value="PTK31905.1"/>
    <property type="molecule type" value="Genomic_DNA"/>
</dbReference>